<dbReference type="PRINTS" id="PR00080">
    <property type="entry name" value="SDRFAMILY"/>
</dbReference>
<dbReference type="InterPro" id="IPR036291">
    <property type="entry name" value="NAD(P)-bd_dom_sf"/>
</dbReference>
<evidence type="ECO:0000313" key="5">
    <source>
        <dbReference type="Proteomes" id="UP000586827"/>
    </source>
</evidence>
<dbReference type="PANTHER" id="PTHR24322:SF736">
    <property type="entry name" value="RETINOL DEHYDROGENASE 10"/>
    <property type="match status" value="1"/>
</dbReference>
<evidence type="ECO:0000313" key="4">
    <source>
        <dbReference type="EMBL" id="NNH70925.1"/>
    </source>
</evidence>
<dbReference type="InterPro" id="IPR002347">
    <property type="entry name" value="SDR_fam"/>
</dbReference>
<proteinExistence type="inferred from homology"/>
<dbReference type="GO" id="GO:0016616">
    <property type="term" value="F:oxidoreductase activity, acting on the CH-OH group of donors, NAD or NADP as acceptor"/>
    <property type="evidence" value="ECO:0007669"/>
    <property type="project" value="TreeGrafter"/>
</dbReference>
<reference evidence="4 5" key="1">
    <citation type="submission" date="2020-05" db="EMBL/GenBank/DDBJ databases">
        <title>MicrobeNet Type strains.</title>
        <authorList>
            <person name="Nicholson A.C."/>
        </authorList>
    </citation>
    <scope>NUCLEOTIDE SEQUENCE [LARGE SCALE GENOMIC DNA]</scope>
    <source>
        <strain evidence="4 5">JCM 3224</strain>
    </source>
</reference>
<dbReference type="PANTHER" id="PTHR24322">
    <property type="entry name" value="PKSB"/>
    <property type="match status" value="1"/>
</dbReference>
<dbReference type="InterPro" id="IPR020904">
    <property type="entry name" value="Sc_DH/Rdtase_CS"/>
</dbReference>
<protein>
    <submittedName>
        <fullName evidence="4">SDR family NAD(P)-dependent oxidoreductase</fullName>
    </submittedName>
</protein>
<dbReference type="CDD" id="cd05233">
    <property type="entry name" value="SDR_c"/>
    <property type="match status" value="1"/>
</dbReference>
<gene>
    <name evidence="4" type="ORF">HLB23_13820</name>
</gene>
<sequence>MKRNPELVFVSGAGSGIGRATARRFARMGAVAIATDINIDTARETAELIHREGGSAHAYRLDVSDAVAFEELAERIRVEHGVPDVAVNNAGMMLGGTFLEHSMQDWHRMLGVHLMGVVHGSRLFGAQMAERGRGGHLVNVSSVASFSSAPYCASYCTSKSAIRMLSESLHAELATSGIGVSAMCFGLINTNIGDSAELLELSGETADTGKSLVSALMNMLGSDPDYAAKMIVSAVRRNRVVVPVRPEAYALYALSRATPGLLRGVMTVAARVGSKPNLERLGRIGARHKPAIESLAS</sequence>
<evidence type="ECO:0000256" key="1">
    <source>
        <dbReference type="ARBA" id="ARBA00006484"/>
    </source>
</evidence>
<accession>A0A849C3L3</accession>
<dbReference type="PRINTS" id="PR00081">
    <property type="entry name" value="GDHRDH"/>
</dbReference>
<dbReference type="SUPFAM" id="SSF51735">
    <property type="entry name" value="NAD(P)-binding Rossmann-fold domains"/>
    <property type="match status" value="1"/>
</dbReference>
<dbReference type="Proteomes" id="UP000586827">
    <property type="component" value="Unassembled WGS sequence"/>
</dbReference>
<evidence type="ECO:0000256" key="3">
    <source>
        <dbReference type="RuleBase" id="RU000363"/>
    </source>
</evidence>
<evidence type="ECO:0000256" key="2">
    <source>
        <dbReference type="ARBA" id="ARBA00023002"/>
    </source>
</evidence>
<comment type="similarity">
    <text evidence="1 3">Belongs to the short-chain dehydrogenases/reductases (SDR) family.</text>
</comment>
<name>A0A849C3L3_9NOCA</name>
<dbReference type="Pfam" id="PF00106">
    <property type="entry name" value="adh_short"/>
    <property type="match status" value="1"/>
</dbReference>
<comment type="caution">
    <text evidence="4">The sequence shown here is derived from an EMBL/GenBank/DDBJ whole genome shotgun (WGS) entry which is preliminary data.</text>
</comment>
<dbReference type="Gene3D" id="3.40.50.720">
    <property type="entry name" value="NAD(P)-binding Rossmann-like Domain"/>
    <property type="match status" value="1"/>
</dbReference>
<keyword evidence="5" id="KW-1185">Reference proteome</keyword>
<dbReference type="RefSeq" id="WP_067523223.1">
    <property type="nucleotide sequence ID" value="NZ_JABELX010000004.1"/>
</dbReference>
<organism evidence="4 5">
    <name type="scientific">Nocardia uniformis</name>
    <dbReference type="NCBI Taxonomy" id="53432"/>
    <lineage>
        <taxon>Bacteria</taxon>
        <taxon>Bacillati</taxon>
        <taxon>Actinomycetota</taxon>
        <taxon>Actinomycetes</taxon>
        <taxon>Mycobacteriales</taxon>
        <taxon>Nocardiaceae</taxon>
        <taxon>Nocardia</taxon>
    </lineage>
</organism>
<dbReference type="PROSITE" id="PS00061">
    <property type="entry name" value="ADH_SHORT"/>
    <property type="match status" value="1"/>
</dbReference>
<dbReference type="AlphaFoldDB" id="A0A849C3L3"/>
<keyword evidence="2" id="KW-0560">Oxidoreductase</keyword>
<dbReference type="EMBL" id="JABELX010000004">
    <property type="protein sequence ID" value="NNH70925.1"/>
    <property type="molecule type" value="Genomic_DNA"/>
</dbReference>